<gene>
    <name evidence="3" type="ORF">PGO_131370</name>
</gene>
<reference evidence="4" key="1">
    <citation type="submission" date="2017-04" db="EMBL/GenBank/DDBJ databases">
        <title>Plasmodium gonderi genome.</title>
        <authorList>
            <person name="Arisue N."/>
            <person name="Honma H."/>
            <person name="Kawai S."/>
            <person name="Tougan T."/>
            <person name="Tanabe K."/>
            <person name="Horii T."/>
        </authorList>
    </citation>
    <scope>NUCLEOTIDE SEQUENCE [LARGE SCALE GENOMIC DNA]</scope>
    <source>
        <strain evidence="4">ATCC 30045</strain>
    </source>
</reference>
<feature type="signal peptide" evidence="2">
    <location>
        <begin position="1"/>
        <end position="16"/>
    </location>
</feature>
<dbReference type="OrthoDB" id="368964at2759"/>
<evidence type="ECO:0000313" key="4">
    <source>
        <dbReference type="Proteomes" id="UP000195521"/>
    </source>
</evidence>
<evidence type="ECO:0000313" key="3">
    <source>
        <dbReference type="EMBL" id="GAW82865.1"/>
    </source>
</evidence>
<keyword evidence="1" id="KW-0472">Membrane</keyword>
<sequence length="159" mass="18523">MKTYIFVWCICMCVLALSSTRSIKIQRKSIHFIHTQALKNIYTNKKPQKNLLNVHKEQNYFKTIQFNITKVVNGVNNPYNLALIVFAFSSLIGFLYKRKKEKTTEPNESTGSENLFKYKCMKCNLVIFPAKGREQRFVKDSLICPNCGESNMNKHQTKE</sequence>
<dbReference type="GeneID" id="39749603"/>
<comment type="caution">
    <text evidence="3">The sequence shown here is derived from an EMBL/GenBank/DDBJ whole genome shotgun (WGS) entry which is preliminary data.</text>
</comment>
<protein>
    <recommendedName>
        <fullName evidence="5">Rubredoxin-like domain-containing protein</fullName>
    </recommendedName>
</protein>
<dbReference type="RefSeq" id="XP_028545454.1">
    <property type="nucleotide sequence ID" value="XM_028689653.1"/>
</dbReference>
<keyword evidence="2" id="KW-0732">Signal</keyword>
<dbReference type="AlphaFoldDB" id="A0A1Y1JN41"/>
<dbReference type="Proteomes" id="UP000195521">
    <property type="component" value="Unassembled WGS sequence"/>
</dbReference>
<evidence type="ECO:0008006" key="5">
    <source>
        <dbReference type="Google" id="ProtNLM"/>
    </source>
</evidence>
<accession>A0A1Y1JN41</accession>
<organism evidence="3 4">
    <name type="scientific">Plasmodium gonderi</name>
    <dbReference type="NCBI Taxonomy" id="77519"/>
    <lineage>
        <taxon>Eukaryota</taxon>
        <taxon>Sar</taxon>
        <taxon>Alveolata</taxon>
        <taxon>Apicomplexa</taxon>
        <taxon>Aconoidasida</taxon>
        <taxon>Haemosporida</taxon>
        <taxon>Plasmodiidae</taxon>
        <taxon>Plasmodium</taxon>
        <taxon>Plasmodium (Plasmodium)</taxon>
    </lineage>
</organism>
<keyword evidence="1" id="KW-1133">Transmembrane helix</keyword>
<feature type="transmembrane region" description="Helical" evidence="1">
    <location>
        <begin position="79"/>
        <end position="96"/>
    </location>
</feature>
<keyword evidence="1" id="KW-0812">Transmembrane</keyword>
<dbReference type="EMBL" id="BDQF01000014">
    <property type="protein sequence ID" value="GAW82865.1"/>
    <property type="molecule type" value="Genomic_DNA"/>
</dbReference>
<dbReference type="OMA" id="PNCGQSN"/>
<evidence type="ECO:0000256" key="2">
    <source>
        <dbReference type="SAM" id="SignalP"/>
    </source>
</evidence>
<name>A0A1Y1JN41_PLAGO</name>
<evidence type="ECO:0000256" key="1">
    <source>
        <dbReference type="SAM" id="Phobius"/>
    </source>
</evidence>
<proteinExistence type="predicted"/>
<feature type="chain" id="PRO_5012259859" description="Rubredoxin-like domain-containing protein" evidence="2">
    <location>
        <begin position="17"/>
        <end position="159"/>
    </location>
</feature>
<keyword evidence="4" id="KW-1185">Reference proteome</keyword>